<dbReference type="GeneID" id="26516026"/>
<proteinExistence type="predicted"/>
<keyword evidence="2" id="KW-1185">Reference proteome</keyword>
<protein>
    <submittedName>
        <fullName evidence="1">Uncharacterized protein</fullName>
    </submittedName>
</protein>
<accession>A0A0K0N6Z1</accession>
<sequence>MSRAPVSAVDLSKNLRRSARYVNCTRYRATGATPAGRPVSVSPCVLLMSTPYTRAPVVAKLAN</sequence>
<evidence type="ECO:0000313" key="2">
    <source>
        <dbReference type="Proteomes" id="UP000204476"/>
    </source>
</evidence>
<organism evidence="1 2">
    <name type="scientific">Gordonia phage GTE8</name>
    <dbReference type="NCBI Taxonomy" id="1647475"/>
    <lineage>
        <taxon>Viruses</taxon>
        <taxon>Duplodnaviria</taxon>
        <taxon>Heunggongvirae</taxon>
        <taxon>Uroviricota</taxon>
        <taxon>Caudoviricetes</taxon>
        <taxon>Zierdtviridae</taxon>
        <taxon>Emilbogenvirinae</taxon>
        <taxon>Foxborovirus</taxon>
        <taxon>Foxborovirus GTE8</taxon>
    </lineage>
</organism>
<dbReference type="Proteomes" id="UP000204476">
    <property type="component" value="Genome"/>
</dbReference>
<evidence type="ECO:0000313" key="1">
    <source>
        <dbReference type="EMBL" id="AKJ72411.1"/>
    </source>
</evidence>
<dbReference type="EMBL" id="KR053201">
    <property type="protein sequence ID" value="AKJ72411.1"/>
    <property type="molecule type" value="Genomic_DNA"/>
</dbReference>
<name>A0A0K0N6Z1_9CAUD</name>
<dbReference type="RefSeq" id="YP_009187130.1">
    <property type="nucleotide sequence ID" value="NC_028653.1"/>
</dbReference>
<reference evidence="1 2" key="1">
    <citation type="journal article" date="2015" name="PLoS ONE">
        <title>Lysis to Kill: Evaluation of the Lytic Abilities, and Genomics of Nine Bacteriophages Infective for Gordonia spp. and Their Potential Use in Activated Sludge Foam Biocontrol.</title>
        <authorList>
            <person name="Dyson Z.A."/>
            <person name="Tucci J."/>
            <person name="Seviour R.J."/>
            <person name="Petrovski S."/>
        </authorList>
    </citation>
    <scope>NUCLEOTIDE SEQUENCE [LARGE SCALE GENOMIC DNA]</scope>
</reference>
<gene>
    <name evidence="1" type="ORF">GTE8_68</name>
</gene>
<dbReference type="KEGG" id="vg:26516026"/>